<feature type="transmembrane region" description="Helical" evidence="13">
    <location>
        <begin position="56"/>
        <end position="77"/>
    </location>
</feature>
<evidence type="ECO:0000256" key="2">
    <source>
        <dbReference type="ARBA" id="ARBA00010663"/>
    </source>
</evidence>
<dbReference type="SUPFAM" id="SSF81321">
    <property type="entry name" value="Family A G protein-coupled receptor-like"/>
    <property type="match status" value="1"/>
</dbReference>
<evidence type="ECO:0000256" key="8">
    <source>
        <dbReference type="ARBA" id="ARBA00023157"/>
    </source>
</evidence>
<dbReference type="PANTHER" id="PTHR24229">
    <property type="entry name" value="NEUROPEPTIDES RECEPTOR"/>
    <property type="match status" value="1"/>
</dbReference>
<evidence type="ECO:0000256" key="5">
    <source>
        <dbReference type="ARBA" id="ARBA00022989"/>
    </source>
</evidence>
<evidence type="ECO:0000256" key="13">
    <source>
        <dbReference type="SAM" id="Phobius"/>
    </source>
</evidence>
<proteinExistence type="inferred from homology"/>
<dbReference type="GO" id="GO:0042277">
    <property type="term" value="F:peptide binding"/>
    <property type="evidence" value="ECO:0007669"/>
    <property type="project" value="TreeGrafter"/>
</dbReference>
<evidence type="ECO:0000256" key="3">
    <source>
        <dbReference type="ARBA" id="ARBA00022475"/>
    </source>
</evidence>
<dbReference type="InterPro" id="IPR000586">
    <property type="entry name" value="Somatstn_rcpt"/>
</dbReference>
<keyword evidence="9 12" id="KW-0675">Receptor</keyword>
<feature type="transmembrane region" description="Helical" evidence="13">
    <location>
        <begin position="202"/>
        <end position="227"/>
    </location>
</feature>
<feature type="transmembrane region" description="Helical" evidence="13">
    <location>
        <begin position="89"/>
        <end position="110"/>
    </location>
</feature>
<dbReference type="OrthoDB" id="6076970at2759"/>
<evidence type="ECO:0000256" key="6">
    <source>
        <dbReference type="ARBA" id="ARBA00023040"/>
    </source>
</evidence>
<evidence type="ECO:0000256" key="1">
    <source>
        <dbReference type="ARBA" id="ARBA00004651"/>
    </source>
</evidence>
<evidence type="ECO:0000313" key="16">
    <source>
        <dbReference type="Proteomes" id="UP000678499"/>
    </source>
</evidence>
<keyword evidence="6 12" id="KW-0297">G-protein coupled receptor</keyword>
<gene>
    <name evidence="15" type="ORF">NMOB1V02_LOCUS7004</name>
</gene>
<evidence type="ECO:0000256" key="12">
    <source>
        <dbReference type="RuleBase" id="RU000688"/>
    </source>
</evidence>
<dbReference type="EMBL" id="CAJPEX010001591">
    <property type="protein sequence ID" value="CAG0919480.1"/>
    <property type="molecule type" value="Genomic_DNA"/>
</dbReference>
<evidence type="ECO:0000256" key="11">
    <source>
        <dbReference type="ARBA" id="ARBA00023224"/>
    </source>
</evidence>
<dbReference type="InterPro" id="IPR017452">
    <property type="entry name" value="GPCR_Rhodpsn_7TM"/>
</dbReference>
<feature type="transmembrane region" description="Helical" evidence="13">
    <location>
        <begin position="248"/>
        <end position="268"/>
    </location>
</feature>
<keyword evidence="3" id="KW-1003">Cell membrane</keyword>
<keyword evidence="8" id="KW-1015">Disulfide bond</keyword>
<keyword evidence="4 12" id="KW-0812">Transmembrane</keyword>
<keyword evidence="11 12" id="KW-0807">Transducer</keyword>
<evidence type="ECO:0000256" key="10">
    <source>
        <dbReference type="ARBA" id="ARBA00023180"/>
    </source>
</evidence>
<feature type="domain" description="G-protein coupled receptors family 1 profile" evidence="14">
    <location>
        <begin position="31"/>
        <end position="306"/>
    </location>
</feature>
<keyword evidence="5 13" id="KW-1133">Transmembrane helix</keyword>
<dbReference type="Proteomes" id="UP000678499">
    <property type="component" value="Unassembled WGS sequence"/>
</dbReference>
<name>A0A7R9GEC6_9CRUS</name>
<keyword evidence="7 13" id="KW-0472">Membrane</keyword>
<protein>
    <recommendedName>
        <fullName evidence="14">G-protein coupled receptors family 1 profile domain-containing protein</fullName>
    </recommendedName>
</protein>
<accession>A0A7R9GEC6</accession>
<dbReference type="Gene3D" id="1.20.1070.10">
    <property type="entry name" value="Rhodopsin 7-helix transmembrane proteins"/>
    <property type="match status" value="1"/>
</dbReference>
<dbReference type="PROSITE" id="PS00237">
    <property type="entry name" value="G_PROTEIN_RECEP_F1_1"/>
    <property type="match status" value="1"/>
</dbReference>
<evidence type="ECO:0000313" key="15">
    <source>
        <dbReference type="EMBL" id="CAD7279328.1"/>
    </source>
</evidence>
<reference evidence="15" key="1">
    <citation type="submission" date="2020-11" db="EMBL/GenBank/DDBJ databases">
        <authorList>
            <person name="Tran Van P."/>
        </authorList>
    </citation>
    <scope>NUCLEOTIDE SEQUENCE</scope>
</reference>
<organism evidence="15">
    <name type="scientific">Notodromas monacha</name>
    <dbReference type="NCBI Taxonomy" id="399045"/>
    <lineage>
        <taxon>Eukaryota</taxon>
        <taxon>Metazoa</taxon>
        <taxon>Ecdysozoa</taxon>
        <taxon>Arthropoda</taxon>
        <taxon>Crustacea</taxon>
        <taxon>Oligostraca</taxon>
        <taxon>Ostracoda</taxon>
        <taxon>Podocopa</taxon>
        <taxon>Podocopida</taxon>
        <taxon>Cypridocopina</taxon>
        <taxon>Cypridoidea</taxon>
        <taxon>Cyprididae</taxon>
        <taxon>Notodromas</taxon>
    </lineage>
</organism>
<evidence type="ECO:0000259" key="14">
    <source>
        <dbReference type="PROSITE" id="PS50262"/>
    </source>
</evidence>
<evidence type="ECO:0000256" key="9">
    <source>
        <dbReference type="ARBA" id="ARBA00023170"/>
    </source>
</evidence>
<evidence type="ECO:0000256" key="7">
    <source>
        <dbReference type="ARBA" id="ARBA00023136"/>
    </source>
</evidence>
<feature type="transmembrane region" description="Helical" evidence="13">
    <location>
        <begin position="152"/>
        <end position="171"/>
    </location>
</feature>
<dbReference type="PROSITE" id="PS50262">
    <property type="entry name" value="G_PROTEIN_RECEP_F1_2"/>
    <property type="match status" value="1"/>
</dbReference>
<dbReference type="PANTHER" id="PTHR24229:SF40">
    <property type="entry name" value="ALLATOSTATIN C RECEPTOR 1-RELATED"/>
    <property type="match status" value="1"/>
</dbReference>
<comment type="subcellular location">
    <subcellularLocation>
        <location evidence="1">Cell membrane</location>
        <topology evidence="1">Multi-pass membrane protein</topology>
    </subcellularLocation>
</comment>
<dbReference type="GO" id="GO:0004994">
    <property type="term" value="F:somatostatin receptor activity"/>
    <property type="evidence" value="ECO:0007669"/>
    <property type="project" value="InterPro"/>
</dbReference>
<dbReference type="AlphaFoldDB" id="A0A7R9GEC6"/>
<dbReference type="InterPro" id="IPR000276">
    <property type="entry name" value="GPCR_Rhodpsn"/>
</dbReference>
<dbReference type="PRINTS" id="PR00246">
    <property type="entry name" value="SOMATOSTATNR"/>
</dbReference>
<dbReference type="EMBL" id="OA883628">
    <property type="protein sequence ID" value="CAD7279328.1"/>
    <property type="molecule type" value="Genomic_DNA"/>
</dbReference>
<dbReference type="PRINTS" id="PR00237">
    <property type="entry name" value="GPCRRHODOPSN"/>
</dbReference>
<feature type="transmembrane region" description="Helical" evidence="13">
    <location>
        <begin position="288"/>
        <end position="309"/>
    </location>
</feature>
<comment type="similarity">
    <text evidence="2 12">Belongs to the G-protein coupled receptor 1 family.</text>
</comment>
<evidence type="ECO:0000256" key="4">
    <source>
        <dbReference type="ARBA" id="ARBA00022692"/>
    </source>
</evidence>
<dbReference type="GO" id="GO:0005886">
    <property type="term" value="C:plasma membrane"/>
    <property type="evidence" value="ECO:0007669"/>
    <property type="project" value="UniProtKB-SubCell"/>
</dbReference>
<dbReference type="Pfam" id="PF00001">
    <property type="entry name" value="7tm_1"/>
    <property type="match status" value="1"/>
</dbReference>
<dbReference type="GO" id="GO:0043005">
    <property type="term" value="C:neuron projection"/>
    <property type="evidence" value="ECO:0007669"/>
    <property type="project" value="TreeGrafter"/>
</dbReference>
<sequence length="325" mass="36223">MEDLLHSTANSNGSVVVVVVPSTFPDSSYWLNSTMMSTTSSTGLVSSWPPESTGYAIVKLVLSILYTCVFLLGFYGFNSEKTSSDGVPIIVTTMYVHTWPFGFWVCRTFMTLTGINQITSSIFLTVMSADRYVAVCHAISAPRWRTPLISRIVSLTVWMVSTLIVAPIFLFSNVMPDTETGQPMCNVFWPESRLFLNGEAAFITYSFTLGFAVPLALILCFYVLVVVKLRTVGPRRKSAQRRRDHQKVTRLVLTVVAVYVCCWLPYWLTQLALLNADSAHTPLVATVYTFAAALAYSNSAMNPILYAFLSDNFKKSFTKACRFVD</sequence>
<keyword evidence="10" id="KW-0325">Glycoprotein</keyword>
<keyword evidence="16" id="KW-1185">Reference proteome</keyword>